<evidence type="ECO:0000256" key="1">
    <source>
        <dbReference type="SAM" id="MobiDB-lite"/>
    </source>
</evidence>
<proteinExistence type="predicted"/>
<accession>A0A7U9Q029</accession>
<evidence type="ECO:0000256" key="2">
    <source>
        <dbReference type="SAM" id="SignalP"/>
    </source>
</evidence>
<gene>
    <name evidence="3" type="ORF">OEIGOIKO_05888</name>
</gene>
<comment type="caution">
    <text evidence="3">The sequence shown here is derived from an EMBL/GenBank/DDBJ whole genome shotgun (WGS) entry which is preliminary data.</text>
</comment>
<protein>
    <submittedName>
        <fullName evidence="3">Uncharacterized protein</fullName>
    </submittedName>
</protein>
<evidence type="ECO:0000313" key="3">
    <source>
        <dbReference type="EMBL" id="GCD38078.1"/>
    </source>
</evidence>
<evidence type="ECO:0000313" key="4">
    <source>
        <dbReference type="Proteomes" id="UP000287830"/>
    </source>
</evidence>
<reference evidence="3 4" key="1">
    <citation type="submission" date="2018-11" db="EMBL/GenBank/DDBJ databases">
        <title>Whole genome sequence of Streptomyces chrestomyceticus NBRC 13444(T).</title>
        <authorList>
            <person name="Komaki H."/>
            <person name="Tamura T."/>
        </authorList>
    </citation>
    <scope>NUCLEOTIDE SEQUENCE [LARGE SCALE GENOMIC DNA]</scope>
    <source>
        <strain evidence="3 4">NBRC 13444</strain>
    </source>
</reference>
<keyword evidence="2" id="KW-0732">Signal</keyword>
<sequence length="96" mass="9823">MTKGNPLYSMRKFTRAAVVSVSALGAVLAAVPAASACPAHDRSAGGDSCRFAYTSFFPSPSGATTGDGLYAHGRKDPTGRTCDNGGWVGPNRPSDT</sequence>
<dbReference type="AlphaFoldDB" id="A0A7U9Q029"/>
<feature type="signal peptide" evidence="2">
    <location>
        <begin position="1"/>
        <end position="36"/>
    </location>
</feature>
<dbReference type="Proteomes" id="UP000287830">
    <property type="component" value="Unassembled WGS sequence"/>
</dbReference>
<feature type="region of interest" description="Disordered" evidence="1">
    <location>
        <begin position="67"/>
        <end position="96"/>
    </location>
</feature>
<feature type="chain" id="PRO_5030940984" evidence="2">
    <location>
        <begin position="37"/>
        <end position="96"/>
    </location>
</feature>
<name>A0A7U9Q029_9ACTN</name>
<dbReference type="EMBL" id="BHZC01000001">
    <property type="protein sequence ID" value="GCD38078.1"/>
    <property type="molecule type" value="Genomic_DNA"/>
</dbReference>
<organism evidence="3 4">
    <name type="scientific">Streptomyces chrestomyceticus JCM 4735</name>
    <dbReference type="NCBI Taxonomy" id="1306181"/>
    <lineage>
        <taxon>Bacteria</taxon>
        <taxon>Bacillati</taxon>
        <taxon>Actinomycetota</taxon>
        <taxon>Actinomycetes</taxon>
        <taxon>Kitasatosporales</taxon>
        <taxon>Streptomycetaceae</taxon>
        <taxon>Streptomyces</taxon>
    </lineage>
</organism>